<evidence type="ECO:0000313" key="3">
    <source>
        <dbReference type="EMBL" id="GAA0615467.1"/>
    </source>
</evidence>
<evidence type="ECO:0000313" key="4">
    <source>
        <dbReference type="Proteomes" id="UP001500957"/>
    </source>
</evidence>
<dbReference type="InterPro" id="IPR005502">
    <property type="entry name" value="Ribosyl_crysJ1"/>
</dbReference>
<dbReference type="Gene3D" id="1.10.4080.10">
    <property type="entry name" value="ADP-ribosylation/Crystallin J1"/>
    <property type="match status" value="1"/>
</dbReference>
<evidence type="ECO:0000256" key="1">
    <source>
        <dbReference type="ARBA" id="ARBA00010702"/>
    </source>
</evidence>
<name>A0ABN1GNY5_9ACTN</name>
<evidence type="ECO:0008006" key="5">
    <source>
        <dbReference type="Google" id="ProtNLM"/>
    </source>
</evidence>
<protein>
    <recommendedName>
        <fullName evidence="5">ADP-ribosylglycohydrolase</fullName>
    </recommendedName>
</protein>
<comment type="similarity">
    <text evidence="1">Belongs to the ADP-ribosylglycohydrolase family.</text>
</comment>
<keyword evidence="2" id="KW-0378">Hydrolase</keyword>
<sequence length="339" mass="35042">MAERTAPAAVRNRAAGALLGTAAGDALGAGYEFGDPMAADAPVEMRGGGGFQWAPGEWTDDTAMALVIADAAAAGDLRDEAVQDRIAAAWAAWARDATDVGVQTRKVLTDASAAAGGVPTANHLRAAAAELHAGTSRTAGNGSLMRTAPVALAYLGDAEACAEVAFALSSLTHADPEAGEACVLWSLAIRHSVLTGELDARVGLLGLPAAAREKWLKRLNEAEREPATTFRDNGWVVHALQAAWACILQTPVLPYDPDQHLVDALENCVRAGGDTDTVAAIAGGLLGACHGVGAIPQDWADVLHGWPGRSTDDLVHQARELAAASWAEDPDAELFDLPE</sequence>
<dbReference type="PANTHER" id="PTHR16222:SF24">
    <property type="entry name" value="ADP-RIBOSYLHYDROLASE ARH3"/>
    <property type="match status" value="1"/>
</dbReference>
<dbReference type="Pfam" id="PF03747">
    <property type="entry name" value="ADP_ribosyl_GH"/>
    <property type="match status" value="1"/>
</dbReference>
<accession>A0ABN1GNY5</accession>
<dbReference type="InterPro" id="IPR036705">
    <property type="entry name" value="Ribosyl_crysJ1_sf"/>
</dbReference>
<reference evidence="3 4" key="1">
    <citation type="journal article" date="2019" name="Int. J. Syst. Evol. Microbiol.">
        <title>The Global Catalogue of Microorganisms (GCM) 10K type strain sequencing project: providing services to taxonomists for standard genome sequencing and annotation.</title>
        <authorList>
            <consortium name="The Broad Institute Genomics Platform"/>
            <consortium name="The Broad Institute Genome Sequencing Center for Infectious Disease"/>
            <person name="Wu L."/>
            <person name="Ma J."/>
        </authorList>
    </citation>
    <scope>NUCLEOTIDE SEQUENCE [LARGE SCALE GENOMIC DNA]</scope>
    <source>
        <strain evidence="3 4">JCM 10671</strain>
    </source>
</reference>
<gene>
    <name evidence="3" type="ORF">GCM10009547_16730</name>
</gene>
<dbReference type="Proteomes" id="UP001500957">
    <property type="component" value="Unassembled WGS sequence"/>
</dbReference>
<proteinExistence type="inferred from homology"/>
<keyword evidence="4" id="KW-1185">Reference proteome</keyword>
<dbReference type="PANTHER" id="PTHR16222">
    <property type="entry name" value="ADP-RIBOSYLGLYCOHYDROLASE"/>
    <property type="match status" value="1"/>
</dbReference>
<comment type="caution">
    <text evidence="3">The sequence shown here is derived from an EMBL/GenBank/DDBJ whole genome shotgun (WGS) entry which is preliminary data.</text>
</comment>
<dbReference type="SUPFAM" id="SSF101478">
    <property type="entry name" value="ADP-ribosylglycohydrolase"/>
    <property type="match status" value="1"/>
</dbReference>
<organism evidence="3 4">
    <name type="scientific">Sporichthya brevicatena</name>
    <dbReference type="NCBI Taxonomy" id="171442"/>
    <lineage>
        <taxon>Bacteria</taxon>
        <taxon>Bacillati</taxon>
        <taxon>Actinomycetota</taxon>
        <taxon>Actinomycetes</taxon>
        <taxon>Sporichthyales</taxon>
        <taxon>Sporichthyaceae</taxon>
        <taxon>Sporichthya</taxon>
    </lineage>
</organism>
<dbReference type="EMBL" id="BAAAHE010000012">
    <property type="protein sequence ID" value="GAA0615467.1"/>
    <property type="molecule type" value="Genomic_DNA"/>
</dbReference>
<dbReference type="InterPro" id="IPR050792">
    <property type="entry name" value="ADP-ribosylglycohydrolase"/>
</dbReference>
<evidence type="ECO:0000256" key="2">
    <source>
        <dbReference type="ARBA" id="ARBA00022801"/>
    </source>
</evidence>
<dbReference type="RefSeq" id="WP_344603555.1">
    <property type="nucleotide sequence ID" value="NZ_BAAAHE010000012.1"/>
</dbReference>